<evidence type="ECO:0000256" key="4">
    <source>
        <dbReference type="ARBA" id="ARBA00022840"/>
    </source>
</evidence>
<sequence length="329" mass="37414">MRATASCPGSCGELIQGWYGDSQKLVSYGIDRFSRVTIQAGHSFESTHSKSKEALKRTFDHFNLRNEDSKNFELSIVSDLPLAKGMASSTADIAATCRAAAAYLGKTISTNEIIDICLAIERTDSILFPTLTFFEQKNGTVRKESGWAPHFYVIVLEPEETLTTEGFHTIETDRLFYQQREQFSKIYHRYQTAVSERSIKRLGEVAIQSALLNQKILPKPYFSELLKLQKQYDWLGVNVAHSGSVVGIMIESVKEVDQVLNVIQRSKLSSYYSKVSVHQSCYRGVQLIEVRRNDEKVDDRSSIQRFRQNDDYAWFNEAFTKSRISNSAL</sequence>
<keyword evidence="1" id="KW-0808">Transferase</keyword>
<dbReference type="PANTHER" id="PTHR43527">
    <property type="entry name" value="4-DIPHOSPHOCYTIDYL-2-C-METHYL-D-ERYTHRITOL KINASE, CHLOROPLASTIC"/>
    <property type="match status" value="1"/>
</dbReference>
<dbReference type="InterPro" id="IPR014721">
    <property type="entry name" value="Ribsml_uS5_D2-typ_fold_subgr"/>
</dbReference>
<protein>
    <recommendedName>
        <fullName evidence="5">GHMP kinase N-terminal domain-containing protein</fullName>
    </recommendedName>
</protein>
<dbReference type="InterPro" id="IPR006204">
    <property type="entry name" value="GHMP_kinase_N_dom"/>
</dbReference>
<evidence type="ECO:0000256" key="1">
    <source>
        <dbReference type="ARBA" id="ARBA00022679"/>
    </source>
</evidence>
<organism evidence="6 7">
    <name type="scientific">Candidatus Enterococcus murrayae</name>
    <dbReference type="NCBI Taxonomy" id="2815321"/>
    <lineage>
        <taxon>Bacteria</taxon>
        <taxon>Bacillati</taxon>
        <taxon>Bacillota</taxon>
        <taxon>Bacilli</taxon>
        <taxon>Lactobacillales</taxon>
        <taxon>Enterococcaceae</taxon>
        <taxon>Enterococcus</taxon>
    </lineage>
</organism>
<evidence type="ECO:0000259" key="5">
    <source>
        <dbReference type="Pfam" id="PF00288"/>
    </source>
</evidence>
<feature type="domain" description="GHMP kinase N-terminal" evidence="5">
    <location>
        <begin position="53"/>
        <end position="122"/>
    </location>
</feature>
<dbReference type="SUPFAM" id="SSF54211">
    <property type="entry name" value="Ribosomal protein S5 domain 2-like"/>
    <property type="match status" value="1"/>
</dbReference>
<keyword evidence="2" id="KW-0547">Nucleotide-binding</keyword>
<comment type="caution">
    <text evidence="6">The sequence shown here is derived from an EMBL/GenBank/DDBJ whole genome shotgun (WGS) entry which is preliminary data.</text>
</comment>
<dbReference type="Proteomes" id="UP000664495">
    <property type="component" value="Unassembled WGS sequence"/>
</dbReference>
<accession>A0ABS3HHR8</accession>
<evidence type="ECO:0000313" key="7">
    <source>
        <dbReference type="Proteomes" id="UP000664495"/>
    </source>
</evidence>
<name>A0ABS3HHR8_9ENTE</name>
<evidence type="ECO:0000256" key="2">
    <source>
        <dbReference type="ARBA" id="ARBA00022741"/>
    </source>
</evidence>
<dbReference type="PANTHER" id="PTHR43527:SF1">
    <property type="entry name" value="L-THREONINE KINASE"/>
    <property type="match status" value="1"/>
</dbReference>
<proteinExistence type="predicted"/>
<keyword evidence="4" id="KW-0067">ATP-binding</keyword>
<dbReference type="InterPro" id="IPR020568">
    <property type="entry name" value="Ribosomal_Su5_D2-typ_SF"/>
</dbReference>
<keyword evidence="3" id="KW-0418">Kinase</keyword>
<reference evidence="6 7" key="1">
    <citation type="submission" date="2021-03" db="EMBL/GenBank/DDBJ databases">
        <title>Enterococcal diversity collection.</title>
        <authorList>
            <person name="Gilmore M.S."/>
            <person name="Schwartzman J."/>
            <person name="Van Tyne D."/>
            <person name="Martin M."/>
            <person name="Earl A.M."/>
            <person name="Manson A.L."/>
            <person name="Straub T."/>
            <person name="Salamzade R."/>
            <person name="Saavedra J."/>
            <person name="Lebreton F."/>
            <person name="Prichula J."/>
            <person name="Schaufler K."/>
            <person name="Gaca A."/>
            <person name="Sgardioli B."/>
            <person name="Wagenaar J."/>
            <person name="Strong T."/>
        </authorList>
    </citation>
    <scope>NUCLEOTIDE SEQUENCE [LARGE SCALE GENOMIC DNA]</scope>
    <source>
        <strain evidence="6 7">MJM16</strain>
    </source>
</reference>
<dbReference type="EMBL" id="JAFLVR010000018">
    <property type="protein sequence ID" value="MBO0452133.1"/>
    <property type="molecule type" value="Genomic_DNA"/>
</dbReference>
<dbReference type="RefSeq" id="WP_207107908.1">
    <property type="nucleotide sequence ID" value="NZ_JAFLVR010000018.1"/>
</dbReference>
<gene>
    <name evidence="6" type="ORF">JZO85_07635</name>
</gene>
<dbReference type="Pfam" id="PF00288">
    <property type="entry name" value="GHMP_kinases_N"/>
    <property type="match status" value="1"/>
</dbReference>
<dbReference type="Gene3D" id="3.30.230.10">
    <property type="match status" value="1"/>
</dbReference>
<evidence type="ECO:0000313" key="6">
    <source>
        <dbReference type="EMBL" id="MBO0452133.1"/>
    </source>
</evidence>
<keyword evidence="7" id="KW-1185">Reference proteome</keyword>
<evidence type="ECO:0000256" key="3">
    <source>
        <dbReference type="ARBA" id="ARBA00022777"/>
    </source>
</evidence>